<dbReference type="KEGG" id="hhy:Halhy_5492"/>
<dbReference type="Gene3D" id="2.60.120.560">
    <property type="entry name" value="Exo-inulinase, domain 1"/>
    <property type="match status" value="1"/>
</dbReference>
<organism evidence="2 3">
    <name type="scientific">Haliscomenobacter hydrossis (strain ATCC 27775 / DSM 1100 / LMG 10767 / O)</name>
    <dbReference type="NCBI Taxonomy" id="760192"/>
    <lineage>
        <taxon>Bacteria</taxon>
        <taxon>Pseudomonadati</taxon>
        <taxon>Bacteroidota</taxon>
        <taxon>Saprospiria</taxon>
        <taxon>Saprospirales</taxon>
        <taxon>Haliscomenobacteraceae</taxon>
        <taxon>Haliscomenobacter</taxon>
    </lineage>
</organism>
<dbReference type="eggNOG" id="COG1680">
    <property type="taxonomic scope" value="Bacteria"/>
</dbReference>
<dbReference type="RefSeq" id="WP_013767847.1">
    <property type="nucleotide sequence ID" value="NC_015510.1"/>
</dbReference>
<dbReference type="EMBL" id="CP002691">
    <property type="protein sequence ID" value="AEE53317.1"/>
    <property type="molecule type" value="Genomic_DNA"/>
</dbReference>
<dbReference type="Proteomes" id="UP000008461">
    <property type="component" value="Chromosome"/>
</dbReference>
<accession>F4KSB4</accession>
<dbReference type="AlphaFoldDB" id="F4KSB4"/>
<keyword evidence="1" id="KW-0732">Signal</keyword>
<name>F4KSB4_HALH1</name>
<evidence type="ECO:0008006" key="4">
    <source>
        <dbReference type="Google" id="ProtNLM"/>
    </source>
</evidence>
<dbReference type="HOGENOM" id="CLU_045102_0_0_10"/>
<feature type="signal peptide" evidence="1">
    <location>
        <begin position="1"/>
        <end position="20"/>
    </location>
</feature>
<protein>
    <recommendedName>
        <fullName evidence="4">3-keto-disaccharide hydrolase domain-containing protein</fullName>
    </recommendedName>
</protein>
<reference evidence="2 3" key="1">
    <citation type="journal article" date="2011" name="Stand. Genomic Sci.">
        <title>Complete genome sequence of Haliscomenobacter hydrossis type strain (O).</title>
        <authorList>
            <consortium name="US DOE Joint Genome Institute (JGI-PGF)"/>
            <person name="Daligault H."/>
            <person name="Lapidus A."/>
            <person name="Zeytun A."/>
            <person name="Nolan M."/>
            <person name="Lucas S."/>
            <person name="Del Rio T.G."/>
            <person name="Tice H."/>
            <person name="Cheng J.F."/>
            <person name="Tapia R."/>
            <person name="Han C."/>
            <person name="Goodwin L."/>
            <person name="Pitluck S."/>
            <person name="Liolios K."/>
            <person name="Pagani I."/>
            <person name="Ivanova N."/>
            <person name="Huntemann M."/>
            <person name="Mavromatis K."/>
            <person name="Mikhailova N."/>
            <person name="Pati A."/>
            <person name="Chen A."/>
            <person name="Palaniappan K."/>
            <person name="Land M."/>
            <person name="Hauser L."/>
            <person name="Brambilla E.M."/>
            <person name="Rohde M."/>
            <person name="Verbarg S."/>
            <person name="Goker M."/>
            <person name="Bristow J."/>
            <person name="Eisen J.A."/>
            <person name="Markowitz V."/>
            <person name="Hugenholtz P."/>
            <person name="Kyrpides N.C."/>
            <person name="Klenk H.P."/>
            <person name="Woyke T."/>
        </authorList>
    </citation>
    <scope>NUCLEOTIDE SEQUENCE [LARGE SCALE GENOMIC DNA]</scope>
    <source>
        <strain evidence="3">ATCC 27775 / DSM 1100 / LMG 10767 / O</strain>
    </source>
</reference>
<proteinExistence type="predicted"/>
<feature type="chain" id="PRO_5003315985" description="3-keto-disaccharide hydrolase domain-containing protein" evidence="1">
    <location>
        <begin position="21"/>
        <end position="478"/>
    </location>
</feature>
<evidence type="ECO:0000313" key="2">
    <source>
        <dbReference type="EMBL" id="AEE53317.1"/>
    </source>
</evidence>
<gene>
    <name evidence="2" type="ordered locus">Halhy_5492</name>
</gene>
<evidence type="ECO:0000256" key="1">
    <source>
        <dbReference type="SAM" id="SignalP"/>
    </source>
</evidence>
<dbReference type="STRING" id="760192.Halhy_5492"/>
<reference key="2">
    <citation type="submission" date="2011-04" db="EMBL/GenBank/DDBJ databases">
        <title>Complete sequence of chromosome of Haliscomenobacter hydrossis DSM 1100.</title>
        <authorList>
            <consortium name="US DOE Joint Genome Institute (JGI-PGF)"/>
            <person name="Lucas S."/>
            <person name="Han J."/>
            <person name="Lapidus A."/>
            <person name="Bruce D."/>
            <person name="Goodwin L."/>
            <person name="Pitluck S."/>
            <person name="Peters L."/>
            <person name="Kyrpides N."/>
            <person name="Mavromatis K."/>
            <person name="Ivanova N."/>
            <person name="Ovchinnikova G."/>
            <person name="Pagani I."/>
            <person name="Daligault H."/>
            <person name="Detter J.C."/>
            <person name="Han C."/>
            <person name="Land M."/>
            <person name="Hauser L."/>
            <person name="Markowitz V."/>
            <person name="Cheng J.-F."/>
            <person name="Hugenholtz P."/>
            <person name="Woyke T."/>
            <person name="Wu D."/>
            <person name="Verbarg S."/>
            <person name="Frueling A."/>
            <person name="Brambilla E."/>
            <person name="Klenk H.-P."/>
            <person name="Eisen J.A."/>
        </authorList>
    </citation>
    <scope>NUCLEOTIDE SEQUENCE</scope>
    <source>
        <strain>DSM 1100</strain>
    </source>
</reference>
<sequence length="478" mass="53817">MKTQVLFILFFLAIQSFAFAQKSKPSATATKPVDFTIPLTPEKWDFQAGKVDFVDYKGQKSMKLAPNSGQVVLKDWVFKDGTIEFDVELILPEFAQSIYFHRKDEKEQEIVYLRVGTIGNKLTNNAIQYTPYFDAINMWDMYPQYQGPAPIKGGDWNHIKLVISGHQMRVYMNNQAQPVLEIPKLEGNLTEGSIAFEGASYIANLQIKPNETEGLTPQEGVDLSNHETNYLRKWAISSPTDLPPGSEAFLGNQPKAEQFTDSIHAERAGFINLTRKFGGNKSRKVVWLKTKIMAKENVKTKLQLGFSDEVWVFLNKQTVFVDKNLFQQAAMRKYPEGRMSKDNASFDINLKPGENELLIAIANDFYGWGIVARLESTEGITGIDEVGSVVKLAVELANLDVAPYVGVYSNPGVNFKFSFSKKDKTLLAKAEGKDEFAMQAMGNHTFRLDQFGVVIEFKPGEKKLLLKQGGDVKEFVRE</sequence>
<dbReference type="OrthoDB" id="2634655at2"/>
<evidence type="ECO:0000313" key="3">
    <source>
        <dbReference type="Proteomes" id="UP000008461"/>
    </source>
</evidence>
<keyword evidence="3" id="KW-1185">Reference proteome</keyword>